<name>A0A8J8BBI2_9RHOB</name>
<reference evidence="1" key="1">
    <citation type="submission" date="2021-04" db="EMBL/GenBank/DDBJ databases">
        <authorList>
            <person name="Yoon J."/>
        </authorList>
    </citation>
    <scope>NUCLEOTIDE SEQUENCE</scope>
    <source>
        <strain evidence="1">KMU-90</strain>
    </source>
</reference>
<gene>
    <name evidence="1" type="ORF">KB874_19240</name>
</gene>
<protein>
    <submittedName>
        <fullName evidence="1">Uncharacterized protein</fullName>
    </submittedName>
</protein>
<evidence type="ECO:0000313" key="2">
    <source>
        <dbReference type="Proteomes" id="UP000681356"/>
    </source>
</evidence>
<organism evidence="1 2">
    <name type="scientific">Thetidibacter halocola</name>
    <dbReference type="NCBI Taxonomy" id="2827239"/>
    <lineage>
        <taxon>Bacteria</taxon>
        <taxon>Pseudomonadati</taxon>
        <taxon>Pseudomonadota</taxon>
        <taxon>Alphaproteobacteria</taxon>
        <taxon>Rhodobacterales</taxon>
        <taxon>Roseobacteraceae</taxon>
        <taxon>Thetidibacter</taxon>
    </lineage>
</organism>
<dbReference type="Proteomes" id="UP000681356">
    <property type="component" value="Unassembled WGS sequence"/>
</dbReference>
<comment type="caution">
    <text evidence="1">The sequence shown here is derived from an EMBL/GenBank/DDBJ whole genome shotgun (WGS) entry which is preliminary data.</text>
</comment>
<proteinExistence type="predicted"/>
<keyword evidence="2" id="KW-1185">Reference proteome</keyword>
<evidence type="ECO:0000313" key="1">
    <source>
        <dbReference type="EMBL" id="MBS0126228.1"/>
    </source>
</evidence>
<dbReference type="EMBL" id="JAGTUU010000008">
    <property type="protein sequence ID" value="MBS0126228.1"/>
    <property type="molecule type" value="Genomic_DNA"/>
</dbReference>
<sequence>MEVARVTAHGPTCDFVLRLLETGGTERVISVEPQARMTREDLHAVMVFLRDSKGWPFLAPILWDLRSYDFADMSFEVGKALASALRSFPERKDVRRGYLVQGEVGFGSMRMFQNTMSGFGIVDIDRMRVSYSRGELMAWLCGGP</sequence>
<dbReference type="AlphaFoldDB" id="A0A8J8BBI2"/>
<dbReference type="RefSeq" id="WP_212538177.1">
    <property type="nucleotide sequence ID" value="NZ_JAGTUU010000008.1"/>
</dbReference>
<accession>A0A8J8BBI2</accession>